<keyword evidence="2" id="KW-1185">Reference proteome</keyword>
<evidence type="ECO:0000313" key="1">
    <source>
        <dbReference type="EMBL" id="GFY41892.1"/>
    </source>
</evidence>
<comment type="caution">
    <text evidence="1">The sequence shown here is derived from an EMBL/GenBank/DDBJ whole genome shotgun (WGS) entry which is preliminary data.</text>
</comment>
<reference evidence="1" key="1">
    <citation type="submission" date="2020-08" db="EMBL/GenBank/DDBJ databases">
        <title>Multicomponent nature underlies the extraordinary mechanical properties of spider dragline silk.</title>
        <authorList>
            <person name="Kono N."/>
            <person name="Nakamura H."/>
            <person name="Mori M."/>
            <person name="Yoshida Y."/>
            <person name="Ohtoshi R."/>
            <person name="Malay A.D."/>
            <person name="Moran D.A.P."/>
            <person name="Tomita M."/>
            <person name="Numata K."/>
            <person name="Arakawa K."/>
        </authorList>
    </citation>
    <scope>NUCLEOTIDE SEQUENCE</scope>
</reference>
<accession>A0A8X6WWJ0</accession>
<organism evidence="1 2">
    <name type="scientific">Trichonephila inaurata madagascariensis</name>
    <dbReference type="NCBI Taxonomy" id="2747483"/>
    <lineage>
        <taxon>Eukaryota</taxon>
        <taxon>Metazoa</taxon>
        <taxon>Ecdysozoa</taxon>
        <taxon>Arthropoda</taxon>
        <taxon>Chelicerata</taxon>
        <taxon>Arachnida</taxon>
        <taxon>Araneae</taxon>
        <taxon>Araneomorphae</taxon>
        <taxon>Entelegynae</taxon>
        <taxon>Araneoidea</taxon>
        <taxon>Nephilidae</taxon>
        <taxon>Trichonephila</taxon>
        <taxon>Trichonephila inaurata</taxon>
    </lineage>
</organism>
<dbReference type="AlphaFoldDB" id="A0A8X6WWJ0"/>
<dbReference type="Proteomes" id="UP000886998">
    <property type="component" value="Unassembled WGS sequence"/>
</dbReference>
<proteinExistence type="predicted"/>
<name>A0A8X6WWJ0_9ARAC</name>
<dbReference type="EMBL" id="BMAV01002738">
    <property type="protein sequence ID" value="GFY41892.1"/>
    <property type="molecule type" value="Genomic_DNA"/>
</dbReference>
<sequence>MLRVALKTYHPKTIRDEGYLVCITLETEAVVVQSYHFTNSFFNNSSSEPDPSSHMKRITSYWASCGVSSRLDNALRPHHTVLLNRR</sequence>
<protein>
    <submittedName>
        <fullName evidence="1">Uncharacterized protein</fullName>
    </submittedName>
</protein>
<evidence type="ECO:0000313" key="2">
    <source>
        <dbReference type="Proteomes" id="UP000886998"/>
    </source>
</evidence>
<gene>
    <name evidence="1" type="ORF">TNIN_61361</name>
</gene>